<organism evidence="1 2">
    <name type="scientific">Bonamia ostreae</name>
    <dbReference type="NCBI Taxonomy" id="126728"/>
    <lineage>
        <taxon>Eukaryota</taxon>
        <taxon>Sar</taxon>
        <taxon>Rhizaria</taxon>
        <taxon>Endomyxa</taxon>
        <taxon>Ascetosporea</taxon>
        <taxon>Haplosporida</taxon>
        <taxon>Bonamia</taxon>
    </lineage>
</organism>
<dbReference type="InterPro" id="IPR050422">
    <property type="entry name" value="X-Pro_aminopeptidase_P"/>
</dbReference>
<evidence type="ECO:0000313" key="1">
    <source>
        <dbReference type="EMBL" id="MES1919263.1"/>
    </source>
</evidence>
<accession>A0ABV2AHU3</accession>
<dbReference type="PANTHER" id="PTHR43763">
    <property type="entry name" value="XAA-PRO AMINOPEPTIDASE 1"/>
    <property type="match status" value="1"/>
</dbReference>
<gene>
    <name evidence="1" type="ORF">MHBO_001122</name>
</gene>
<sequence>MKSLVSHFTSQLANIKGLLNLRGNDIEFNPVFISYCIVSSSKTTLFVDPEKLDEKTKQYLQTELEIEIKNYEDIEKELRSVGEIARTKKLKISVSPDQCNQALCAILSGIDSNLIFEQRSPVELSKAVKNDVEIDGMINSHIRDGAAKVVFAISTDCLDGVAGRSNGRKGFEID</sequence>
<keyword evidence="2" id="KW-1185">Reference proteome</keyword>
<dbReference type="Gene3D" id="3.40.350.10">
    <property type="entry name" value="Creatinase/prolidase N-terminal domain"/>
    <property type="match status" value="1"/>
</dbReference>
<dbReference type="EMBL" id="JBDODL010000242">
    <property type="protein sequence ID" value="MES1919263.1"/>
    <property type="molecule type" value="Genomic_DNA"/>
</dbReference>
<name>A0ABV2AHU3_9EUKA</name>
<dbReference type="Pfam" id="PF16189">
    <property type="entry name" value="Creatinase_N_2"/>
    <property type="match status" value="1"/>
</dbReference>
<reference evidence="1 2" key="1">
    <citation type="journal article" date="2024" name="BMC Biol.">
        <title>Comparative genomics of Ascetosporea gives new insight into the evolutionary basis for animal parasitism in Rhizaria.</title>
        <authorList>
            <person name="Hiltunen Thoren M."/>
            <person name="Onut-Brannstrom I."/>
            <person name="Alfjorden A."/>
            <person name="Peckova H."/>
            <person name="Swords F."/>
            <person name="Hooper C."/>
            <person name="Holzer A.S."/>
            <person name="Bass D."/>
            <person name="Burki F."/>
        </authorList>
    </citation>
    <scope>NUCLEOTIDE SEQUENCE [LARGE SCALE GENOMIC DNA]</scope>
    <source>
        <strain evidence="1">20-A016</strain>
    </source>
</reference>
<proteinExistence type="predicted"/>
<dbReference type="Proteomes" id="UP001439008">
    <property type="component" value="Unassembled WGS sequence"/>
</dbReference>
<dbReference type="PANTHER" id="PTHR43763:SF6">
    <property type="entry name" value="XAA-PRO AMINOPEPTIDASE 1"/>
    <property type="match status" value="1"/>
</dbReference>
<dbReference type="InterPro" id="IPR029149">
    <property type="entry name" value="Creatin/AminoP/Spt16_N"/>
</dbReference>
<comment type="caution">
    <text evidence="1">The sequence shown here is derived from an EMBL/GenBank/DDBJ whole genome shotgun (WGS) entry which is preliminary data.</text>
</comment>
<protein>
    <submittedName>
        <fullName evidence="1">Uncharacterized protein</fullName>
    </submittedName>
</protein>
<evidence type="ECO:0000313" key="2">
    <source>
        <dbReference type="Proteomes" id="UP001439008"/>
    </source>
</evidence>